<dbReference type="EC" id="3.4.11.5" evidence="2"/>
<evidence type="ECO:0000256" key="5">
    <source>
        <dbReference type="ARBA" id="ARBA00029605"/>
    </source>
</evidence>
<gene>
    <name evidence="6" type="ORF">FB563_7664</name>
</gene>
<dbReference type="AlphaFoldDB" id="A0A542SYW3"/>
<keyword evidence="7" id="KW-1185">Reference proteome</keyword>
<reference evidence="6 7" key="1">
    <citation type="submission" date="2019-06" db="EMBL/GenBank/DDBJ databases">
        <title>Sequencing the genomes of 1000 actinobacteria strains.</title>
        <authorList>
            <person name="Klenk H.-P."/>
        </authorList>
    </citation>
    <scope>NUCLEOTIDE SEQUENCE [LARGE SCALE GENOMIC DNA]</scope>
    <source>
        <strain evidence="6 7">DSM 41929</strain>
    </source>
</reference>
<comment type="caution">
    <text evidence="6">The sequence shown here is derived from an EMBL/GenBank/DDBJ whole genome shotgun (WGS) entry which is preliminary data.</text>
</comment>
<dbReference type="GO" id="GO:0005737">
    <property type="term" value="C:cytoplasm"/>
    <property type="evidence" value="ECO:0007669"/>
    <property type="project" value="InterPro"/>
</dbReference>
<evidence type="ECO:0000256" key="2">
    <source>
        <dbReference type="ARBA" id="ARBA00012568"/>
    </source>
</evidence>
<comment type="catalytic activity">
    <reaction evidence="1">
        <text>Release of N-terminal proline from a peptide.</text>
        <dbReference type="EC" id="3.4.11.5"/>
    </reaction>
</comment>
<organism evidence="6 7">
    <name type="scientific">Streptomyces puniciscabiei</name>
    <dbReference type="NCBI Taxonomy" id="164348"/>
    <lineage>
        <taxon>Bacteria</taxon>
        <taxon>Bacillati</taxon>
        <taxon>Actinomycetota</taxon>
        <taxon>Actinomycetes</taxon>
        <taxon>Kitasatosporales</taxon>
        <taxon>Streptomycetaceae</taxon>
        <taxon>Streptomyces</taxon>
    </lineage>
</organism>
<dbReference type="Proteomes" id="UP000318103">
    <property type="component" value="Unassembled WGS sequence"/>
</dbReference>
<dbReference type="EMBL" id="VFNX01000004">
    <property type="protein sequence ID" value="TQK79810.1"/>
    <property type="molecule type" value="Genomic_DNA"/>
</dbReference>
<proteinExistence type="predicted"/>
<dbReference type="PANTHER" id="PTHR43722:SF1">
    <property type="entry name" value="PROLINE IMINOPEPTIDASE"/>
    <property type="match status" value="1"/>
</dbReference>
<evidence type="ECO:0000313" key="7">
    <source>
        <dbReference type="Proteomes" id="UP000318103"/>
    </source>
</evidence>
<protein>
    <recommendedName>
        <fullName evidence="2">prolyl aminopeptidase</fullName>
        <ecNumber evidence="2">3.4.11.5</ecNumber>
    </recommendedName>
    <alternativeName>
        <fullName evidence="5">Prolyl aminopeptidase</fullName>
    </alternativeName>
</protein>
<dbReference type="InterPro" id="IPR029058">
    <property type="entry name" value="AB_hydrolase_fold"/>
</dbReference>
<evidence type="ECO:0000256" key="4">
    <source>
        <dbReference type="ARBA" id="ARBA00022801"/>
    </source>
</evidence>
<dbReference type="PRINTS" id="PR00793">
    <property type="entry name" value="PROAMNOPTASE"/>
</dbReference>
<accession>A0A542SYW3</accession>
<evidence type="ECO:0000313" key="6">
    <source>
        <dbReference type="EMBL" id="TQK79810.1"/>
    </source>
</evidence>
<dbReference type="InterPro" id="IPR002410">
    <property type="entry name" value="Peptidase_S33"/>
</dbReference>
<evidence type="ECO:0000256" key="1">
    <source>
        <dbReference type="ARBA" id="ARBA00001585"/>
    </source>
</evidence>
<keyword evidence="3" id="KW-0963">Cytoplasm</keyword>
<dbReference type="GO" id="GO:0004177">
    <property type="term" value="F:aminopeptidase activity"/>
    <property type="evidence" value="ECO:0007669"/>
    <property type="project" value="UniProtKB-EC"/>
</dbReference>
<dbReference type="InterPro" id="IPR005944">
    <property type="entry name" value="Pro_iminopeptidase"/>
</dbReference>
<keyword evidence="4" id="KW-0378">Hydrolase</keyword>
<dbReference type="PANTHER" id="PTHR43722">
    <property type="entry name" value="PROLINE IMINOPEPTIDASE"/>
    <property type="match status" value="1"/>
</dbReference>
<evidence type="ECO:0000256" key="3">
    <source>
        <dbReference type="ARBA" id="ARBA00022490"/>
    </source>
</evidence>
<name>A0A542SYW3_9ACTN</name>
<dbReference type="Gene3D" id="3.40.50.1820">
    <property type="entry name" value="alpha/beta hydrolase"/>
    <property type="match status" value="1"/>
</dbReference>
<dbReference type="SUPFAM" id="SSF53474">
    <property type="entry name" value="alpha/beta-Hydrolases"/>
    <property type="match status" value="1"/>
</dbReference>
<dbReference type="GO" id="GO:0006508">
    <property type="term" value="P:proteolysis"/>
    <property type="evidence" value="ECO:0007669"/>
    <property type="project" value="InterPro"/>
</dbReference>
<sequence>MALYPEIQPYARGMLDVGDGNHVHWETCGNPDGKPAVVLHGGPGSGCTPYPRRLFDPAAYRIVLLDQLGCGRSTPHARSCRQTPVVAGQTGV</sequence>